<organism evidence="2 3">
    <name type="scientific">Oscillochloris trichoides DG-6</name>
    <dbReference type="NCBI Taxonomy" id="765420"/>
    <lineage>
        <taxon>Bacteria</taxon>
        <taxon>Bacillati</taxon>
        <taxon>Chloroflexota</taxon>
        <taxon>Chloroflexia</taxon>
        <taxon>Chloroflexales</taxon>
        <taxon>Chloroflexineae</taxon>
        <taxon>Oscillochloridaceae</taxon>
        <taxon>Oscillochloris</taxon>
    </lineage>
</organism>
<name>E1IH63_9CHLR</name>
<dbReference type="PANTHER" id="PTHR42783:SF3">
    <property type="entry name" value="GLUTAMATE SYNTHASE [NADPH] SMALL CHAIN-RELATED"/>
    <property type="match status" value="1"/>
</dbReference>
<proteinExistence type="predicted"/>
<evidence type="ECO:0000313" key="3">
    <source>
        <dbReference type="Proteomes" id="UP000054010"/>
    </source>
</evidence>
<dbReference type="SUPFAM" id="SSF54862">
    <property type="entry name" value="4Fe-4S ferredoxins"/>
    <property type="match status" value="1"/>
</dbReference>
<accession>E1IH63</accession>
<evidence type="ECO:0000259" key="1">
    <source>
        <dbReference type="PROSITE" id="PS51379"/>
    </source>
</evidence>
<reference evidence="2 3" key="1">
    <citation type="journal article" date="2011" name="J. Bacteriol.">
        <title>Draft genome sequence of the anoxygenic filamentous phototrophic bacterium Oscillochloris trichoides subsp. DG-6.</title>
        <authorList>
            <person name="Kuznetsov B.B."/>
            <person name="Ivanovsky R.N."/>
            <person name="Keppen O.I."/>
            <person name="Sukhacheva M.V."/>
            <person name="Bumazhkin B.K."/>
            <person name="Patutina E.O."/>
            <person name="Beletsky A.V."/>
            <person name="Mardanov A.V."/>
            <person name="Baslerov R.V."/>
            <person name="Panteleeva A.N."/>
            <person name="Kolganova T.V."/>
            <person name="Ravin N.V."/>
            <person name="Skryabin K.G."/>
        </authorList>
    </citation>
    <scope>NUCLEOTIDE SEQUENCE [LARGE SCALE GENOMIC DNA]</scope>
    <source>
        <strain evidence="2 3">DG-6</strain>
    </source>
</reference>
<dbReference type="eggNOG" id="COG0437">
    <property type="taxonomic scope" value="Bacteria"/>
</dbReference>
<dbReference type="EMBL" id="ADVR01000112">
    <property type="protein sequence ID" value="EFO79538.1"/>
    <property type="molecule type" value="Genomic_DNA"/>
</dbReference>
<dbReference type="eggNOG" id="COG0243">
    <property type="taxonomic scope" value="Bacteria"/>
</dbReference>
<dbReference type="CDD" id="cd10551">
    <property type="entry name" value="PsrB"/>
    <property type="match status" value="1"/>
</dbReference>
<dbReference type="InterPro" id="IPR017896">
    <property type="entry name" value="4Fe4S_Fe-S-bd"/>
</dbReference>
<dbReference type="Gene3D" id="3.30.70.20">
    <property type="match status" value="2"/>
</dbReference>
<dbReference type="Pfam" id="PF12838">
    <property type="entry name" value="Fer4_7"/>
    <property type="match status" value="1"/>
</dbReference>
<dbReference type="CDD" id="cd02784">
    <property type="entry name" value="MopB_CT_PHLH"/>
    <property type="match status" value="1"/>
</dbReference>
<dbReference type="NCBIfam" id="TIGR04519">
    <property type="entry name" value="MoCo_extend_TAT"/>
    <property type="match status" value="1"/>
</dbReference>
<dbReference type="Gene3D" id="3.40.50.740">
    <property type="match status" value="1"/>
</dbReference>
<protein>
    <submittedName>
        <fullName evidence="2">Fe-S-cluster-containing hydrogenase components 1-like protein</fullName>
    </submittedName>
</protein>
<dbReference type="PROSITE" id="PS51379">
    <property type="entry name" value="4FE4S_FER_2"/>
    <property type="match status" value="1"/>
</dbReference>
<feature type="domain" description="4Fe-4S ferredoxin-type" evidence="1">
    <location>
        <begin position="781"/>
        <end position="811"/>
    </location>
</feature>
<keyword evidence="3" id="KW-1185">Reference proteome</keyword>
<sequence>MLNPDLDAVRAQLRNARGPQLWRSLDQMADTPAFRELVEREFPQGASELNDPISRRTFLKLMGASLALAGVTGCTYMPREKIAPFINQPLDRVPGVPLYYATSVLLNGYATGVLVRSNDGRPTKIEPNVNHPGSSGGTDIYAQAEILRLYDPDRSTQVLNKGEVATWDACFEALTAALPAGGAGLRLLTTTVTSPTLADQIAQVLAAYPQARWYQYDPINRDNVYEGARLAFGEDVTTRYDFSKAHLVVSLDADFLAPGPGFAAYARTFMDGRRVRHDTEEMNRLYVVEASPSNTGISADHRLPLKAGLVAAFTQALASKLGIPGVSAAEVPEAAKHFLEVLAEELEAHKGKGNSLLIAGDQQPPLVHALVHAINAELGNVGSTVIYTDPVEARPANQTSEISSLVNEMAAGQVQTLVMIGGNPVYNAPGDLRFADALAKVPFSFHLNYYVDETSAAVTWHIPAAHSLESWSDARAFDGTAGIIQPLIEPIFGGKTSHELLAALLGQPSVDPLDIVQTYWQGQLAGDFASAWQAALANGVIPDTAAATRTPTLSEAGLNGSAAAAGEIELVFRPDPSIWDGSYANNAWLMEVPRPLTKLVWDNAAIMSPRTAIKLLNLPFDPNQLVGGKVESEHYLEKLIEINGKVVRIEYRGGKMELPLWLLPGHVEDSITVHLGYGRSKAGTVGTGVGVNVYPLRTSDAPWFGTIDAVADTGSTYQLVSTQDHWTMEQRDLYRVGNFEEFKHDPEYISKEVYQHEFGTDEAHFERMQPGVDYSTHNNSWGMTINLTACIGCNSCVVACQAENNIPVVGKTQVGVGREMHWLRIDRYFAGSDLDNPDTYMMPMACVQCENAPCELVCPVAATVHDYEGLNNMVYNRCVGTKYCSNNCPYKVRRFNFLQYSDTVTPILKLSRNPDVTLRNRGMMEKCTYCVQRISGARIEAKKAAVAAGEDTYTITDDAIVMACEAACPTEAIVFGDLNNKDSRVASWKSEPHNYGILGELNTLPRTTYIARIRNPVEALSVHDTAEH</sequence>
<gene>
    <name evidence="2" type="ORF">OSCT_2664</name>
</gene>
<dbReference type="InterPro" id="IPR030948">
    <property type="entry name" value="TAT_var_transloc_signal_dom"/>
</dbReference>
<comment type="caution">
    <text evidence="2">The sequence shown here is derived from an EMBL/GenBank/DDBJ whole genome shotgun (WGS) entry which is preliminary data.</text>
</comment>
<dbReference type="AlphaFoldDB" id="E1IH63"/>
<dbReference type="Proteomes" id="UP000054010">
    <property type="component" value="Unassembled WGS sequence"/>
</dbReference>
<dbReference type="SUPFAM" id="SSF53706">
    <property type="entry name" value="Formate dehydrogenase/DMSO reductase, domains 1-3"/>
    <property type="match status" value="1"/>
</dbReference>
<dbReference type="STRING" id="765420.OSCT_2664"/>
<dbReference type="HOGENOM" id="CLU_306470_0_0_0"/>
<dbReference type="PANTHER" id="PTHR42783">
    <property type="entry name" value="GLUTAMATE SYNTHASE [NADPH] SMALL CHAIN"/>
    <property type="match status" value="1"/>
</dbReference>
<evidence type="ECO:0000313" key="2">
    <source>
        <dbReference type="EMBL" id="EFO79538.1"/>
    </source>
</evidence>